<evidence type="ECO:0000256" key="8">
    <source>
        <dbReference type="ARBA" id="ARBA00023136"/>
    </source>
</evidence>
<keyword evidence="5" id="KW-0997">Cell inner membrane</keyword>
<dbReference type="PANTHER" id="PTHR32089">
    <property type="entry name" value="METHYL-ACCEPTING CHEMOTAXIS PROTEIN MCPB"/>
    <property type="match status" value="1"/>
</dbReference>
<feature type="transmembrane region" description="Helical" evidence="12">
    <location>
        <begin position="177"/>
        <end position="196"/>
    </location>
</feature>
<evidence type="ECO:0000256" key="7">
    <source>
        <dbReference type="ARBA" id="ARBA00022989"/>
    </source>
</evidence>
<dbReference type="SMART" id="SM00283">
    <property type="entry name" value="MA"/>
    <property type="match status" value="1"/>
</dbReference>
<evidence type="ECO:0000256" key="4">
    <source>
        <dbReference type="ARBA" id="ARBA00022500"/>
    </source>
</evidence>
<feature type="domain" description="PAS" evidence="14">
    <location>
        <begin position="25"/>
        <end position="76"/>
    </location>
</feature>
<reference evidence="15 16" key="1">
    <citation type="submission" date="2016-03" db="EMBL/GenBank/DDBJ databases">
        <title>Chemosynthetic sulphur-oxidizing symbionts of marine invertebrate animals are capable of nitrogen fixation.</title>
        <authorList>
            <person name="Petersen J.M."/>
            <person name="Kemper A."/>
            <person name="Gruber-Vodicka H."/>
            <person name="Cardini U."/>
            <person name="Geest Mvander."/>
            <person name="Kleiner M."/>
            <person name="Bulgheresi S."/>
            <person name="Fussmann M."/>
            <person name="Herbold C."/>
            <person name="Seah B.K.B."/>
            <person name="Antony C.Paul."/>
            <person name="Liu D."/>
            <person name="Belitz A."/>
            <person name="Weber M."/>
        </authorList>
    </citation>
    <scope>NUCLEOTIDE SEQUENCE [LARGE SCALE GENOMIC DNA]</scope>
    <source>
        <strain evidence="15">G_D</strain>
    </source>
</reference>
<comment type="similarity">
    <text evidence="10">Belongs to the methyl-accepting chemotaxis (MCP) protein family.</text>
</comment>
<dbReference type="SUPFAM" id="SSF58104">
    <property type="entry name" value="Methyl-accepting chemotaxis protein (MCP) signaling domain"/>
    <property type="match status" value="1"/>
</dbReference>
<evidence type="ECO:0000256" key="11">
    <source>
        <dbReference type="PROSITE-ProRule" id="PRU00284"/>
    </source>
</evidence>
<evidence type="ECO:0000259" key="13">
    <source>
        <dbReference type="PROSITE" id="PS50111"/>
    </source>
</evidence>
<dbReference type="PROSITE" id="PS50112">
    <property type="entry name" value="PAS"/>
    <property type="match status" value="1"/>
</dbReference>
<keyword evidence="3" id="KW-0488">Methylation</keyword>
<evidence type="ECO:0000313" key="16">
    <source>
        <dbReference type="Proteomes" id="UP000094849"/>
    </source>
</evidence>
<keyword evidence="7 12" id="KW-1133">Transmembrane helix</keyword>
<evidence type="ECO:0000256" key="6">
    <source>
        <dbReference type="ARBA" id="ARBA00022692"/>
    </source>
</evidence>
<evidence type="ECO:0008006" key="17">
    <source>
        <dbReference type="Google" id="ProtNLM"/>
    </source>
</evidence>
<keyword evidence="2" id="KW-1003">Cell membrane</keyword>
<gene>
    <name evidence="15" type="ORF">A3196_04680</name>
</gene>
<dbReference type="EMBL" id="LVJZ01000003">
    <property type="protein sequence ID" value="ODB96118.1"/>
    <property type="molecule type" value="Genomic_DNA"/>
</dbReference>
<evidence type="ECO:0000259" key="14">
    <source>
        <dbReference type="PROSITE" id="PS50112"/>
    </source>
</evidence>
<comment type="caution">
    <text evidence="15">The sequence shown here is derived from an EMBL/GenBank/DDBJ whole genome shotgun (WGS) entry which is preliminary data.</text>
</comment>
<dbReference type="PANTHER" id="PTHR32089:SF112">
    <property type="entry name" value="LYSOZYME-LIKE PROTEIN-RELATED"/>
    <property type="match status" value="1"/>
</dbReference>
<evidence type="ECO:0000256" key="12">
    <source>
        <dbReference type="SAM" id="Phobius"/>
    </source>
</evidence>
<dbReference type="CDD" id="cd11386">
    <property type="entry name" value="MCP_signal"/>
    <property type="match status" value="1"/>
</dbReference>
<comment type="subcellular location">
    <subcellularLocation>
        <location evidence="1">Cell inner membrane</location>
        <topology evidence="1">Multi-pass membrane protein</topology>
    </subcellularLocation>
</comment>
<keyword evidence="9 11" id="KW-0807">Transducer</keyword>
<feature type="transmembrane region" description="Helical" evidence="12">
    <location>
        <begin position="153"/>
        <end position="171"/>
    </location>
</feature>
<evidence type="ECO:0000256" key="2">
    <source>
        <dbReference type="ARBA" id="ARBA00022475"/>
    </source>
</evidence>
<dbReference type="Gene3D" id="1.10.287.950">
    <property type="entry name" value="Methyl-accepting chemotaxis protein"/>
    <property type="match status" value="1"/>
</dbReference>
<feature type="domain" description="Methyl-accepting transducer" evidence="13">
    <location>
        <begin position="250"/>
        <end position="486"/>
    </location>
</feature>
<dbReference type="PROSITE" id="PS50111">
    <property type="entry name" value="CHEMOTAXIS_TRANSDUC_2"/>
    <property type="match status" value="1"/>
</dbReference>
<dbReference type="InterPro" id="IPR000014">
    <property type="entry name" value="PAS"/>
</dbReference>
<dbReference type="Pfam" id="PF08447">
    <property type="entry name" value="PAS_3"/>
    <property type="match status" value="1"/>
</dbReference>
<dbReference type="FunFam" id="1.10.287.950:FF:000001">
    <property type="entry name" value="Methyl-accepting chemotaxis sensory transducer"/>
    <property type="match status" value="1"/>
</dbReference>
<evidence type="ECO:0000256" key="1">
    <source>
        <dbReference type="ARBA" id="ARBA00004429"/>
    </source>
</evidence>
<sequence>MKINHPVTNREKEVQQHQNILSTTDLKGAITYVNQDFIEISGFDNGELCGHNHNIVRHPDMPPVAFESLWDTVKKGNPWMGIVKNRCKNGDHYWVDAFVMPILKGGETFEYQSVRYKPKREWIERAERIYQRLQQGKGLKTSLLARIGVRQKLILGNLLALLPALVLGLSAETEALGLLGFAITGLLMIGVNSLLLSPLQKLASQAAEVYDQPAMRQVYTGRDDEFGQIQLALKMQSSQINAIVGRLSDTTSKLSDLAQVNYGTSVQANQGVEKQQQELSMVATAMTQMVATVQEIARNTVLAAEATRSGQKKSGSGQEVVQQTVDSINALSGDVQQAAGVINRLSKQSADIVGVLEVIKDIAEQTNLLALNAAIEAARAGENGRGFAVVADEVRNLASRTTQSAKEIEEMIERLQAGSSQAVGVMEQSRSQAESCVTLAAKAGDALQSISGVIDSITDMNHHIATASEQQSSVAEEINQNIVNINQVADSTSEGAHKSVQATEEMAEAIERLDNLVMQFKR</sequence>
<accession>A0A1E2UMY3</accession>
<dbReference type="Proteomes" id="UP000094849">
    <property type="component" value="Unassembled WGS sequence"/>
</dbReference>
<evidence type="ECO:0000256" key="3">
    <source>
        <dbReference type="ARBA" id="ARBA00022481"/>
    </source>
</evidence>
<organism evidence="15 16">
    <name type="scientific">Candidatus Thiodiazotropha endoloripes</name>
    <dbReference type="NCBI Taxonomy" id="1818881"/>
    <lineage>
        <taxon>Bacteria</taxon>
        <taxon>Pseudomonadati</taxon>
        <taxon>Pseudomonadota</taxon>
        <taxon>Gammaproteobacteria</taxon>
        <taxon>Chromatiales</taxon>
        <taxon>Sedimenticolaceae</taxon>
        <taxon>Candidatus Thiodiazotropha</taxon>
    </lineage>
</organism>
<dbReference type="STRING" id="1818881.A3196_04680"/>
<evidence type="ECO:0000313" key="15">
    <source>
        <dbReference type="EMBL" id="ODB96118.1"/>
    </source>
</evidence>
<dbReference type="CDD" id="cd00130">
    <property type="entry name" value="PAS"/>
    <property type="match status" value="1"/>
</dbReference>
<dbReference type="GO" id="GO:0007165">
    <property type="term" value="P:signal transduction"/>
    <property type="evidence" value="ECO:0007669"/>
    <property type="project" value="UniProtKB-KW"/>
</dbReference>
<dbReference type="GO" id="GO:0005886">
    <property type="term" value="C:plasma membrane"/>
    <property type="evidence" value="ECO:0007669"/>
    <property type="project" value="UniProtKB-SubCell"/>
</dbReference>
<dbReference type="SUPFAM" id="SSF55785">
    <property type="entry name" value="PYP-like sensor domain (PAS domain)"/>
    <property type="match status" value="1"/>
</dbReference>
<dbReference type="AlphaFoldDB" id="A0A1E2UMY3"/>
<evidence type="ECO:0000256" key="9">
    <source>
        <dbReference type="ARBA" id="ARBA00023224"/>
    </source>
</evidence>
<keyword evidence="16" id="KW-1185">Reference proteome</keyword>
<keyword evidence="8 12" id="KW-0472">Membrane</keyword>
<evidence type="ECO:0000256" key="10">
    <source>
        <dbReference type="ARBA" id="ARBA00029447"/>
    </source>
</evidence>
<evidence type="ECO:0000256" key="5">
    <source>
        <dbReference type="ARBA" id="ARBA00022519"/>
    </source>
</evidence>
<dbReference type="InterPro" id="IPR013655">
    <property type="entry name" value="PAS_fold_3"/>
</dbReference>
<dbReference type="InterPro" id="IPR004089">
    <property type="entry name" value="MCPsignal_dom"/>
</dbReference>
<protein>
    <recommendedName>
        <fullName evidence="17">Chemotaxis protein</fullName>
    </recommendedName>
</protein>
<dbReference type="GO" id="GO:0052131">
    <property type="term" value="P:positive aerotaxis"/>
    <property type="evidence" value="ECO:0007669"/>
    <property type="project" value="UniProtKB-ARBA"/>
</dbReference>
<name>A0A1E2UMY3_9GAMM</name>
<proteinExistence type="inferred from homology"/>
<dbReference type="NCBIfam" id="TIGR00229">
    <property type="entry name" value="sensory_box"/>
    <property type="match status" value="1"/>
</dbReference>
<dbReference type="Gene3D" id="3.30.450.20">
    <property type="entry name" value="PAS domain"/>
    <property type="match status" value="1"/>
</dbReference>
<keyword evidence="4" id="KW-0145">Chemotaxis</keyword>
<dbReference type="Pfam" id="PF00015">
    <property type="entry name" value="MCPsignal"/>
    <property type="match status" value="1"/>
</dbReference>
<dbReference type="FunFam" id="3.30.450.20:FF:000046">
    <property type="entry name" value="Aerotaxis sensor receptor"/>
    <property type="match status" value="1"/>
</dbReference>
<keyword evidence="6 12" id="KW-0812">Transmembrane</keyword>
<dbReference type="InterPro" id="IPR035965">
    <property type="entry name" value="PAS-like_dom_sf"/>
</dbReference>
<dbReference type="OrthoDB" id="5675566at2"/>
<dbReference type="RefSeq" id="WP_069015328.1">
    <property type="nucleotide sequence ID" value="NZ_LVJW01000006.1"/>
</dbReference>